<dbReference type="AlphaFoldDB" id="A0A067TQI3"/>
<protein>
    <submittedName>
        <fullName evidence="2">Uncharacterized protein</fullName>
    </submittedName>
</protein>
<evidence type="ECO:0000256" key="1">
    <source>
        <dbReference type="SAM" id="MobiDB-lite"/>
    </source>
</evidence>
<accession>A0A067TQI3</accession>
<evidence type="ECO:0000313" key="2">
    <source>
        <dbReference type="EMBL" id="KDR82189.1"/>
    </source>
</evidence>
<dbReference type="Proteomes" id="UP000027222">
    <property type="component" value="Unassembled WGS sequence"/>
</dbReference>
<reference evidence="3" key="1">
    <citation type="journal article" date="2014" name="Proc. Natl. Acad. Sci. U.S.A.">
        <title>Extensive sampling of basidiomycete genomes demonstrates inadequacy of the white-rot/brown-rot paradigm for wood decay fungi.</title>
        <authorList>
            <person name="Riley R."/>
            <person name="Salamov A.A."/>
            <person name="Brown D.W."/>
            <person name="Nagy L.G."/>
            <person name="Floudas D."/>
            <person name="Held B.W."/>
            <person name="Levasseur A."/>
            <person name="Lombard V."/>
            <person name="Morin E."/>
            <person name="Otillar R."/>
            <person name="Lindquist E.A."/>
            <person name="Sun H."/>
            <person name="LaButti K.M."/>
            <person name="Schmutz J."/>
            <person name="Jabbour D."/>
            <person name="Luo H."/>
            <person name="Baker S.E."/>
            <person name="Pisabarro A.G."/>
            <person name="Walton J.D."/>
            <person name="Blanchette R.A."/>
            <person name="Henrissat B."/>
            <person name="Martin F."/>
            <person name="Cullen D."/>
            <person name="Hibbett D.S."/>
            <person name="Grigoriev I.V."/>
        </authorList>
    </citation>
    <scope>NUCLEOTIDE SEQUENCE [LARGE SCALE GENOMIC DNA]</scope>
    <source>
        <strain evidence="3">CBS 339.88</strain>
    </source>
</reference>
<feature type="region of interest" description="Disordered" evidence="1">
    <location>
        <begin position="1"/>
        <end position="42"/>
    </location>
</feature>
<gene>
    <name evidence="2" type="ORF">GALMADRAFT_152940</name>
</gene>
<feature type="compositionally biased region" description="Polar residues" evidence="1">
    <location>
        <begin position="18"/>
        <end position="36"/>
    </location>
</feature>
<sequence length="82" mass="8760">MNPTSATPSSSTMAAPRRTSSFSSRTLPMQFPTTPTGGVVTQFPTRDRYPALATPASDINLVTVAWKVEISLKLMSLTSDPS</sequence>
<feature type="compositionally biased region" description="Low complexity" evidence="1">
    <location>
        <begin position="1"/>
        <end position="16"/>
    </location>
</feature>
<evidence type="ECO:0000313" key="3">
    <source>
        <dbReference type="Proteomes" id="UP000027222"/>
    </source>
</evidence>
<proteinExistence type="predicted"/>
<dbReference type="HOGENOM" id="CLU_2558443_0_0_1"/>
<organism evidence="2 3">
    <name type="scientific">Galerina marginata (strain CBS 339.88)</name>
    <dbReference type="NCBI Taxonomy" id="685588"/>
    <lineage>
        <taxon>Eukaryota</taxon>
        <taxon>Fungi</taxon>
        <taxon>Dikarya</taxon>
        <taxon>Basidiomycota</taxon>
        <taxon>Agaricomycotina</taxon>
        <taxon>Agaricomycetes</taxon>
        <taxon>Agaricomycetidae</taxon>
        <taxon>Agaricales</taxon>
        <taxon>Agaricineae</taxon>
        <taxon>Strophariaceae</taxon>
        <taxon>Galerina</taxon>
    </lineage>
</organism>
<name>A0A067TQI3_GALM3</name>
<keyword evidence="3" id="KW-1185">Reference proteome</keyword>
<dbReference type="EMBL" id="KL142370">
    <property type="protein sequence ID" value="KDR82189.1"/>
    <property type="molecule type" value="Genomic_DNA"/>
</dbReference>